<name>A0A397UFT1_9GLOM</name>
<dbReference type="EMBL" id="QKWP01001426">
    <property type="protein sequence ID" value="RIB09024.1"/>
    <property type="molecule type" value="Genomic_DNA"/>
</dbReference>
<evidence type="ECO:0000256" key="1">
    <source>
        <dbReference type="SAM" id="Phobius"/>
    </source>
</evidence>
<accession>A0A397UFT1</accession>
<gene>
    <name evidence="2" type="ORF">C2G38_2109660</name>
</gene>
<evidence type="ECO:0000313" key="3">
    <source>
        <dbReference type="Proteomes" id="UP000266673"/>
    </source>
</evidence>
<dbReference type="AlphaFoldDB" id="A0A397UFT1"/>
<protein>
    <submittedName>
        <fullName evidence="2">Uncharacterized protein</fullName>
    </submittedName>
</protein>
<reference evidence="2 3" key="1">
    <citation type="submission" date="2018-06" db="EMBL/GenBank/DDBJ databases">
        <title>Comparative genomics reveals the genomic features of Rhizophagus irregularis, R. cerebriforme, R. diaphanum and Gigaspora rosea, and their symbiotic lifestyle signature.</title>
        <authorList>
            <person name="Morin E."/>
            <person name="San Clemente H."/>
            <person name="Chen E.C.H."/>
            <person name="De La Providencia I."/>
            <person name="Hainaut M."/>
            <person name="Kuo A."/>
            <person name="Kohler A."/>
            <person name="Murat C."/>
            <person name="Tang N."/>
            <person name="Roy S."/>
            <person name="Loubradou J."/>
            <person name="Henrissat B."/>
            <person name="Grigoriev I.V."/>
            <person name="Corradi N."/>
            <person name="Roux C."/>
            <person name="Martin F.M."/>
        </authorList>
    </citation>
    <scope>NUCLEOTIDE SEQUENCE [LARGE SCALE GENOMIC DNA]</scope>
    <source>
        <strain evidence="2 3">DAOM 194757</strain>
    </source>
</reference>
<keyword evidence="1" id="KW-1133">Transmembrane helix</keyword>
<evidence type="ECO:0000313" key="2">
    <source>
        <dbReference type="EMBL" id="RIB09024.1"/>
    </source>
</evidence>
<organism evidence="2 3">
    <name type="scientific">Gigaspora rosea</name>
    <dbReference type="NCBI Taxonomy" id="44941"/>
    <lineage>
        <taxon>Eukaryota</taxon>
        <taxon>Fungi</taxon>
        <taxon>Fungi incertae sedis</taxon>
        <taxon>Mucoromycota</taxon>
        <taxon>Glomeromycotina</taxon>
        <taxon>Glomeromycetes</taxon>
        <taxon>Diversisporales</taxon>
        <taxon>Gigasporaceae</taxon>
        <taxon>Gigaspora</taxon>
    </lineage>
</organism>
<comment type="caution">
    <text evidence="2">The sequence shown here is derived from an EMBL/GenBank/DDBJ whole genome shotgun (WGS) entry which is preliminary data.</text>
</comment>
<feature type="transmembrane region" description="Helical" evidence="1">
    <location>
        <begin position="12"/>
        <end position="32"/>
    </location>
</feature>
<keyword evidence="1" id="KW-0472">Membrane</keyword>
<sequence length="55" mass="6632">MCQYLLYPSNILYLYFICDYLLIFVLSIMTYLGPNLLSERVLSPCNKYNFFFPFI</sequence>
<keyword evidence="3" id="KW-1185">Reference proteome</keyword>
<proteinExistence type="predicted"/>
<dbReference type="Proteomes" id="UP000266673">
    <property type="component" value="Unassembled WGS sequence"/>
</dbReference>
<keyword evidence="1" id="KW-0812">Transmembrane</keyword>